<feature type="region of interest" description="Disordered" evidence="1">
    <location>
        <begin position="118"/>
        <end position="138"/>
    </location>
</feature>
<feature type="compositionally biased region" description="Basic and acidic residues" evidence="1">
    <location>
        <begin position="1"/>
        <end position="12"/>
    </location>
</feature>
<reference evidence="2 3" key="1">
    <citation type="submission" date="2011-09" db="EMBL/GenBank/DDBJ databases">
        <title>The Genome Sequence of Plasmodium vivax North Korean.</title>
        <authorList>
            <consortium name="The Broad Institute Genome Sequencing Platform"/>
            <consortium name="The Broad Institute Genome Sequencing Center for Infectious Disease"/>
            <person name="Neafsey D."/>
            <person name="Carlton J."/>
            <person name="Barnwell J."/>
            <person name="Collins W."/>
            <person name="Escalante A."/>
            <person name="Mullikin J."/>
            <person name="Saul A."/>
            <person name="Guigo R."/>
            <person name="Camara F."/>
            <person name="Young S.K."/>
            <person name="Zeng Q."/>
            <person name="Gargeya S."/>
            <person name="Fitzgerald M."/>
            <person name="Haas B."/>
            <person name="Abouelleil A."/>
            <person name="Alvarado L."/>
            <person name="Arachchi H.M."/>
            <person name="Berlin A."/>
            <person name="Brown A."/>
            <person name="Chapman S.B."/>
            <person name="Chen Z."/>
            <person name="Dunbar C."/>
            <person name="Freedman E."/>
            <person name="Gearin G."/>
            <person name="Gellesch M."/>
            <person name="Goldberg J."/>
            <person name="Griggs A."/>
            <person name="Gujja S."/>
            <person name="Heiman D."/>
            <person name="Howarth C."/>
            <person name="Larson L."/>
            <person name="Lui A."/>
            <person name="MacDonald P.J.P."/>
            <person name="Montmayeur A."/>
            <person name="Murphy C."/>
            <person name="Neiman D."/>
            <person name="Pearson M."/>
            <person name="Priest M."/>
            <person name="Roberts A."/>
            <person name="Saif S."/>
            <person name="Shea T."/>
            <person name="Shenoy N."/>
            <person name="Sisk P."/>
            <person name="Stolte C."/>
            <person name="Sykes S."/>
            <person name="Wortman J."/>
            <person name="Nusbaum C."/>
            <person name="Birren B."/>
        </authorList>
    </citation>
    <scope>NUCLEOTIDE SEQUENCE [LARGE SCALE GENOMIC DNA]</scope>
    <source>
        <strain evidence="2 3">North Korean</strain>
    </source>
</reference>
<dbReference type="EMBL" id="KQ235309">
    <property type="protein sequence ID" value="KNA00786.1"/>
    <property type="molecule type" value="Genomic_DNA"/>
</dbReference>
<organism evidence="2 3">
    <name type="scientific">Plasmodium vivax North Korean</name>
    <dbReference type="NCBI Taxonomy" id="1035514"/>
    <lineage>
        <taxon>Eukaryota</taxon>
        <taxon>Sar</taxon>
        <taxon>Alveolata</taxon>
        <taxon>Apicomplexa</taxon>
        <taxon>Aconoidasida</taxon>
        <taxon>Haemosporida</taxon>
        <taxon>Plasmodiidae</taxon>
        <taxon>Plasmodium</taxon>
        <taxon>Plasmodium (Plasmodium)</taxon>
    </lineage>
</organism>
<accession>A0A0J9TXM8</accession>
<dbReference type="AlphaFoldDB" id="A0A0J9TXM8"/>
<feature type="compositionally biased region" description="Low complexity" evidence="1">
    <location>
        <begin position="554"/>
        <end position="575"/>
    </location>
</feature>
<evidence type="ECO:0000313" key="2">
    <source>
        <dbReference type="EMBL" id="KNA00786.1"/>
    </source>
</evidence>
<evidence type="ECO:0000313" key="3">
    <source>
        <dbReference type="Proteomes" id="UP000053239"/>
    </source>
</evidence>
<feature type="compositionally biased region" description="Basic and acidic residues" evidence="1">
    <location>
        <begin position="498"/>
        <end position="511"/>
    </location>
</feature>
<sequence>MALRNRGEDCDPRKRKAQGGAVRRELAAPPCQNDCAEDNSGEGHCGKDAHKKDNYAKDAHTKDAHTKDAHKKDNYAKDNCMKDDCMKDDCMKDVTGEERARAGAAAVCASPRLCRGEGPLEEGPPGSHPTRHPSPQPHAEYEVKELAKLMEKYDVRKNFACFGGAFARFANETYTFSHRHFRPHLGIHMNTYLLNDYIFMKNFIKIIKFSRWHILVYLSDNKLYVYKHSRYLWHLDHFNEWKHLPLPTTNEIKDIQIVSCNYKGDLYFDHPKGPNYEAKDDYPFSDSTHQHETIDPIHFFGLSLIDSKDNLYLGMNINVNSSRINIKQMKMVVPQSFEKRKLRMRTILVSLPELTESDLRSCAVYLRYASIFEISYTRAGSDTGEGRASCAAQGEASKREAPTPHVEKAQQQMDPNQPSKVDYRKGSKKKGRTTSQRGRISQRDRASQRGRASPKGKNKSRGSVSKPLPRGTNLSGSVHGTEEKYAANSLHFPMGEVQRGEDHHGNLTRESAKKKRRISRNEVGGPPGQVPQNRSSSNGGGAPKGGPANGGAANGAPANGAAYNGGMTNPSSRDNPPSRDDPPSAAPPERATLKKDRFIFIKTSNHLKFKKRLIHSKPKVLLSGTSCAHGCVLFENKEIYFWMFRHGGSPVAGKVVTGEVAAEEVAAKEVNAGVVAASKGRPSERFTFKKLEYPKLNIVDVVYCNNTYIMLSEDNNLFILKAPYLHTLRAVNFFFYLSSYLPKGLNPQRRSGGLTLEKIRDSSLVKMYLTDYILVTVHSSKDICFTPVLFHRIYSYMDSQYIDVLSTKYERQVTKLIKDLGKFCTRGLENQFSHEEKSRYPNLIKYKMIRTCAQNKNCFTIYVTPNSLVVCIYNLFEYYEVLDTSISNFLSKYYIV</sequence>
<proteinExistence type="predicted"/>
<protein>
    <submittedName>
        <fullName evidence="2">Uncharacterized protein</fullName>
    </submittedName>
</protein>
<gene>
    <name evidence="2" type="ORF">PVNG_01652</name>
</gene>
<name>A0A0J9TXM8_PLAVI</name>
<feature type="region of interest" description="Disordered" evidence="1">
    <location>
        <begin position="496"/>
        <end position="593"/>
    </location>
</feature>
<feature type="compositionally biased region" description="Polar residues" evidence="1">
    <location>
        <begin position="409"/>
        <end position="419"/>
    </location>
</feature>
<feature type="region of interest" description="Disordered" evidence="1">
    <location>
        <begin position="1"/>
        <end position="69"/>
    </location>
</feature>
<feature type="region of interest" description="Disordered" evidence="1">
    <location>
        <begin position="380"/>
        <end position="479"/>
    </location>
</feature>
<dbReference type="Proteomes" id="UP000053239">
    <property type="component" value="Unassembled WGS sequence"/>
</dbReference>
<dbReference type="OrthoDB" id="391350at2759"/>
<feature type="compositionally biased region" description="Basic and acidic residues" evidence="1">
    <location>
        <begin position="44"/>
        <end position="69"/>
    </location>
</feature>
<feature type="compositionally biased region" description="Gly residues" evidence="1">
    <location>
        <begin position="538"/>
        <end position="553"/>
    </location>
</feature>
<evidence type="ECO:0000256" key="1">
    <source>
        <dbReference type="SAM" id="MobiDB-lite"/>
    </source>
</evidence>
<feature type="compositionally biased region" description="Basic and acidic residues" evidence="1">
    <location>
        <begin position="396"/>
        <end position="408"/>
    </location>
</feature>